<evidence type="ECO:0000256" key="7">
    <source>
        <dbReference type="SAM" id="MobiDB-lite"/>
    </source>
</evidence>
<keyword evidence="3" id="KW-0964">Secreted</keyword>
<evidence type="ECO:0000256" key="5">
    <source>
        <dbReference type="ARBA" id="ARBA00022729"/>
    </source>
</evidence>
<dbReference type="GO" id="GO:0005576">
    <property type="term" value="C:extracellular region"/>
    <property type="evidence" value="ECO:0007669"/>
    <property type="project" value="UniProtKB-SubCell"/>
</dbReference>
<evidence type="ECO:0000256" key="4">
    <source>
        <dbReference type="ARBA" id="ARBA00022702"/>
    </source>
</evidence>
<evidence type="ECO:0000256" key="2">
    <source>
        <dbReference type="ARBA" id="ARBA00009178"/>
    </source>
</evidence>
<comment type="caution">
    <text evidence="8">The sequence shown here is derived from an EMBL/GenBank/DDBJ whole genome shotgun (WGS) entry which is preliminary data.</text>
</comment>
<evidence type="ECO:0000313" key="9">
    <source>
        <dbReference type="Proteomes" id="UP001154282"/>
    </source>
</evidence>
<feature type="region of interest" description="Disordered" evidence="7">
    <location>
        <begin position="16"/>
        <end position="40"/>
    </location>
</feature>
<dbReference type="GO" id="GO:0040008">
    <property type="term" value="P:regulation of growth"/>
    <property type="evidence" value="ECO:0007669"/>
    <property type="project" value="UniProtKB-ARBA"/>
</dbReference>
<dbReference type="PANTHER" id="PTHR33136:SF6">
    <property type="entry name" value="PROTEIN RALF-LIKE 34"/>
    <property type="match status" value="1"/>
</dbReference>
<dbReference type="GO" id="GO:0005179">
    <property type="term" value="F:hormone activity"/>
    <property type="evidence" value="ECO:0007669"/>
    <property type="project" value="UniProtKB-KW"/>
</dbReference>
<dbReference type="GO" id="GO:0009506">
    <property type="term" value="C:plasmodesma"/>
    <property type="evidence" value="ECO:0007669"/>
    <property type="project" value="TreeGrafter"/>
</dbReference>
<name>A0AAV0LB47_9ROSI</name>
<reference evidence="8" key="1">
    <citation type="submission" date="2022-08" db="EMBL/GenBank/DDBJ databases">
        <authorList>
            <person name="Gutierrez-Valencia J."/>
        </authorList>
    </citation>
    <scope>NUCLEOTIDE SEQUENCE</scope>
</reference>
<keyword evidence="5" id="KW-0732">Signal</keyword>
<dbReference type="InterPro" id="IPR008801">
    <property type="entry name" value="RALF"/>
</dbReference>
<dbReference type="EMBL" id="CAMGYJ010000006">
    <property type="protein sequence ID" value="CAI0430228.1"/>
    <property type="molecule type" value="Genomic_DNA"/>
</dbReference>
<protein>
    <submittedName>
        <fullName evidence="8">Uncharacterized protein</fullName>
    </submittedName>
</protein>
<evidence type="ECO:0000256" key="6">
    <source>
        <dbReference type="ARBA" id="ARBA00023157"/>
    </source>
</evidence>
<dbReference type="GO" id="GO:0019722">
    <property type="term" value="P:calcium-mediated signaling"/>
    <property type="evidence" value="ECO:0007669"/>
    <property type="project" value="TreeGrafter"/>
</dbReference>
<evidence type="ECO:0000256" key="3">
    <source>
        <dbReference type="ARBA" id="ARBA00022525"/>
    </source>
</evidence>
<sequence>MSAAASEEWPIAMSIYGGGEAEPDGDVDLEDEGEGGSGSKRRSLFWRRWPYYISYGALLANRIPCPARSGRSYYTNNCYKARTPVNPYSRGCSRITRCRA</sequence>
<keyword evidence="9" id="KW-1185">Reference proteome</keyword>
<evidence type="ECO:0000313" key="8">
    <source>
        <dbReference type="EMBL" id="CAI0430228.1"/>
    </source>
</evidence>
<dbReference type="Proteomes" id="UP001154282">
    <property type="component" value="Unassembled WGS sequence"/>
</dbReference>
<dbReference type="Pfam" id="PF05498">
    <property type="entry name" value="RALF"/>
    <property type="match status" value="1"/>
</dbReference>
<dbReference type="PANTHER" id="PTHR33136">
    <property type="entry name" value="RAPID ALKALINIZATION FACTOR-LIKE"/>
    <property type="match status" value="1"/>
</dbReference>
<gene>
    <name evidence="8" type="ORF">LITE_LOCUS22507</name>
</gene>
<comment type="subcellular location">
    <subcellularLocation>
        <location evidence="1">Secreted</location>
    </subcellularLocation>
</comment>
<proteinExistence type="inferred from homology"/>
<comment type="similarity">
    <text evidence="2">Belongs to the plant rapid alkalinization factor (RALF) family.</text>
</comment>
<accession>A0AAV0LB47</accession>
<evidence type="ECO:0000256" key="1">
    <source>
        <dbReference type="ARBA" id="ARBA00004613"/>
    </source>
</evidence>
<keyword evidence="4" id="KW-0372">Hormone</keyword>
<organism evidence="8 9">
    <name type="scientific">Linum tenue</name>
    <dbReference type="NCBI Taxonomy" id="586396"/>
    <lineage>
        <taxon>Eukaryota</taxon>
        <taxon>Viridiplantae</taxon>
        <taxon>Streptophyta</taxon>
        <taxon>Embryophyta</taxon>
        <taxon>Tracheophyta</taxon>
        <taxon>Spermatophyta</taxon>
        <taxon>Magnoliopsida</taxon>
        <taxon>eudicotyledons</taxon>
        <taxon>Gunneridae</taxon>
        <taxon>Pentapetalae</taxon>
        <taxon>rosids</taxon>
        <taxon>fabids</taxon>
        <taxon>Malpighiales</taxon>
        <taxon>Linaceae</taxon>
        <taxon>Linum</taxon>
    </lineage>
</organism>
<dbReference type="AlphaFoldDB" id="A0AAV0LB47"/>
<keyword evidence="6" id="KW-1015">Disulfide bond</keyword>
<feature type="compositionally biased region" description="Acidic residues" evidence="7">
    <location>
        <begin position="21"/>
        <end position="34"/>
    </location>
</feature>